<proteinExistence type="predicted"/>
<comment type="caution">
    <text evidence="1">The sequence shown here is derived from an EMBL/GenBank/DDBJ whole genome shotgun (WGS) entry which is preliminary data.</text>
</comment>
<accession>A0ABQ5KTL4</accession>
<keyword evidence="2" id="KW-1185">Reference proteome</keyword>
<dbReference type="Proteomes" id="UP001057375">
    <property type="component" value="Unassembled WGS sequence"/>
</dbReference>
<organism evidence="1 2">
    <name type="scientific">Aduncisulcus paluster</name>
    <dbReference type="NCBI Taxonomy" id="2918883"/>
    <lineage>
        <taxon>Eukaryota</taxon>
        <taxon>Metamonada</taxon>
        <taxon>Carpediemonas-like organisms</taxon>
        <taxon>Aduncisulcus</taxon>
    </lineage>
</organism>
<name>A0ABQ5KTL4_9EUKA</name>
<reference evidence="1" key="1">
    <citation type="submission" date="2022-03" db="EMBL/GenBank/DDBJ databases">
        <title>Draft genome sequence of Aduncisulcus paluster, a free-living microaerophilic Fornicata.</title>
        <authorList>
            <person name="Yuyama I."/>
            <person name="Kume K."/>
            <person name="Tamura T."/>
            <person name="Inagaki Y."/>
            <person name="Hashimoto T."/>
        </authorList>
    </citation>
    <scope>NUCLEOTIDE SEQUENCE</scope>
    <source>
        <strain evidence="1">NY0171</strain>
    </source>
</reference>
<evidence type="ECO:0000313" key="1">
    <source>
        <dbReference type="EMBL" id="GKT35346.1"/>
    </source>
</evidence>
<sequence>MRLYSDPKKNDSSQMPAYGLGNEELIKPLVGSHFSTVDVDDRRSQIHSSRLDGDHQRNGEYPFSFNRSTLWSSSVSPAYSASIADLKGRKEMIAKLRAEKHAPLHRTQRESITHQFDTTYSFSLPVGRREEEIYRTTMDD</sequence>
<protein>
    <submittedName>
        <fullName evidence="1">Uncharacterized protein</fullName>
    </submittedName>
</protein>
<dbReference type="EMBL" id="BQXS01010970">
    <property type="protein sequence ID" value="GKT35346.1"/>
    <property type="molecule type" value="Genomic_DNA"/>
</dbReference>
<gene>
    <name evidence="1" type="ORF">ADUPG1_008522</name>
</gene>
<evidence type="ECO:0000313" key="2">
    <source>
        <dbReference type="Proteomes" id="UP001057375"/>
    </source>
</evidence>